<dbReference type="Pfam" id="PF13628">
    <property type="entry name" value="DUF4142"/>
    <property type="match status" value="1"/>
</dbReference>
<reference evidence="2 3" key="1">
    <citation type="submission" date="2016-11" db="EMBL/GenBank/DDBJ databases">
        <title>Whole genomes of Flavobacteriaceae.</title>
        <authorList>
            <person name="Stine C."/>
            <person name="Li C."/>
            <person name="Tadesse D."/>
        </authorList>
    </citation>
    <scope>NUCLEOTIDE SEQUENCE [LARGE SCALE GENOMIC DNA]</scope>
    <source>
        <strain evidence="2 3">CCUG 59446</strain>
    </source>
</reference>
<dbReference type="InterPro" id="IPR025419">
    <property type="entry name" value="DUF4142"/>
</dbReference>
<sequence>MRATSILKGTFFKVCFFLIIICVSSCKKNNPIETTLKKNETFAKNEKEETEAFFFIAVANVSKTIISKSKIAQQKSSESSIVILSLKIETQQNRLLEDINDLANKRLIIISEIDAAHRRDTYNLVNVNAFDFDAVYLNSMKEYLEDQIELLESISKQTNDKTILKLVLTYLPEQFDLLRETEQNLKKEIK</sequence>
<evidence type="ECO:0000313" key="2">
    <source>
        <dbReference type="EMBL" id="OXA98066.1"/>
    </source>
</evidence>
<feature type="domain" description="DUF4142" evidence="1">
    <location>
        <begin position="58"/>
        <end position="173"/>
    </location>
</feature>
<name>A0A226HWE4_9FLAO</name>
<keyword evidence="3" id="KW-1185">Reference proteome</keyword>
<proteinExistence type="predicted"/>
<protein>
    <recommendedName>
        <fullName evidence="1">DUF4142 domain-containing protein</fullName>
    </recommendedName>
</protein>
<dbReference type="EMBL" id="MUHA01000024">
    <property type="protein sequence ID" value="OXA98066.1"/>
    <property type="molecule type" value="Genomic_DNA"/>
</dbReference>
<dbReference type="Proteomes" id="UP000198336">
    <property type="component" value="Unassembled WGS sequence"/>
</dbReference>
<gene>
    <name evidence="2" type="ORF">B0A75_15480</name>
</gene>
<accession>A0A226HWE4</accession>
<dbReference type="AlphaFoldDB" id="A0A226HWE4"/>
<evidence type="ECO:0000313" key="3">
    <source>
        <dbReference type="Proteomes" id="UP000198336"/>
    </source>
</evidence>
<evidence type="ECO:0000259" key="1">
    <source>
        <dbReference type="Pfam" id="PF13628"/>
    </source>
</evidence>
<comment type="caution">
    <text evidence="2">The sequence shown here is derived from an EMBL/GenBank/DDBJ whole genome shotgun (WGS) entry which is preliminary data.</text>
</comment>
<organism evidence="2 3">
    <name type="scientific">Flavobacterium oncorhynchi</name>
    <dbReference type="NCBI Taxonomy" id="728056"/>
    <lineage>
        <taxon>Bacteria</taxon>
        <taxon>Pseudomonadati</taxon>
        <taxon>Bacteroidota</taxon>
        <taxon>Flavobacteriia</taxon>
        <taxon>Flavobacteriales</taxon>
        <taxon>Flavobacteriaceae</taxon>
        <taxon>Flavobacterium</taxon>
    </lineage>
</organism>